<dbReference type="Proteomes" id="UP000567186">
    <property type="component" value="Unassembled WGS sequence"/>
</dbReference>
<reference evidence="7 8" key="1">
    <citation type="submission" date="2020-04" db="EMBL/GenBank/DDBJ databases">
        <title>Marinobacter oceani sp. nov., isolated from marine solar saltern.</title>
        <authorList>
            <person name="Chen X.-Y."/>
        </authorList>
    </citation>
    <scope>NUCLEOTIDE SEQUENCE [LARGE SCALE GENOMIC DNA]</scope>
    <source>
        <strain evidence="7 8">W62</strain>
    </source>
</reference>
<dbReference type="GO" id="GO:0009247">
    <property type="term" value="P:glycolipid biosynthetic process"/>
    <property type="evidence" value="ECO:0007669"/>
    <property type="project" value="UniProtKB-ARBA"/>
</dbReference>
<accession>A0A7Y0WTX6</accession>
<comment type="caution">
    <text evidence="7">The sequence shown here is derived from an EMBL/GenBank/DDBJ whole genome shotgun (WGS) entry which is preliminary data.</text>
</comment>
<protein>
    <submittedName>
        <fullName evidence="7">Uncharacterized protein</fullName>
    </submittedName>
</protein>
<evidence type="ECO:0000313" key="7">
    <source>
        <dbReference type="EMBL" id="NMT65306.1"/>
    </source>
</evidence>
<dbReference type="OrthoDB" id="9803456at2"/>
<keyword evidence="8" id="KW-1185">Reference proteome</keyword>
<dbReference type="Pfam" id="PF03279">
    <property type="entry name" value="Lip_A_acyltrans"/>
    <property type="match status" value="1"/>
</dbReference>
<dbReference type="InterPro" id="IPR004960">
    <property type="entry name" value="LipA_acyltrans"/>
</dbReference>
<dbReference type="AlphaFoldDB" id="A0A7Y0WTX6"/>
<name>A0A7Y0WTX6_9GAMM</name>
<evidence type="ECO:0000256" key="1">
    <source>
        <dbReference type="ARBA" id="ARBA00004533"/>
    </source>
</evidence>
<evidence type="ECO:0000256" key="5">
    <source>
        <dbReference type="ARBA" id="ARBA00023136"/>
    </source>
</evidence>
<gene>
    <name evidence="7" type="ORF">HIU99_17115</name>
</gene>
<evidence type="ECO:0000256" key="3">
    <source>
        <dbReference type="ARBA" id="ARBA00022519"/>
    </source>
</evidence>
<evidence type="ECO:0000256" key="4">
    <source>
        <dbReference type="ARBA" id="ARBA00022679"/>
    </source>
</evidence>
<dbReference type="RefSeq" id="WP_135956442.1">
    <property type="nucleotide sequence ID" value="NZ_JABCKY010000010.1"/>
</dbReference>
<dbReference type="GO" id="GO:0005886">
    <property type="term" value="C:plasma membrane"/>
    <property type="evidence" value="ECO:0007669"/>
    <property type="project" value="UniProtKB-SubCell"/>
</dbReference>
<proteinExistence type="predicted"/>
<keyword evidence="3" id="KW-0997">Cell inner membrane</keyword>
<organism evidence="7 8">
    <name type="scientific">Marinobacter orientalis</name>
    <dbReference type="NCBI Taxonomy" id="1928859"/>
    <lineage>
        <taxon>Bacteria</taxon>
        <taxon>Pseudomonadati</taxon>
        <taxon>Pseudomonadota</taxon>
        <taxon>Gammaproteobacteria</taxon>
        <taxon>Pseudomonadales</taxon>
        <taxon>Marinobacteraceae</taxon>
        <taxon>Marinobacter</taxon>
    </lineage>
</organism>
<evidence type="ECO:0000256" key="2">
    <source>
        <dbReference type="ARBA" id="ARBA00022475"/>
    </source>
</evidence>
<keyword evidence="2" id="KW-1003">Cell membrane</keyword>
<keyword evidence="5" id="KW-0472">Membrane</keyword>
<comment type="subcellular location">
    <subcellularLocation>
        <location evidence="1">Cell inner membrane</location>
    </subcellularLocation>
</comment>
<dbReference type="GO" id="GO:0016746">
    <property type="term" value="F:acyltransferase activity"/>
    <property type="evidence" value="ECO:0007669"/>
    <property type="project" value="UniProtKB-KW"/>
</dbReference>
<evidence type="ECO:0000313" key="8">
    <source>
        <dbReference type="Proteomes" id="UP000567186"/>
    </source>
</evidence>
<keyword evidence="6" id="KW-0012">Acyltransferase</keyword>
<evidence type="ECO:0000256" key="6">
    <source>
        <dbReference type="ARBA" id="ARBA00023315"/>
    </source>
</evidence>
<keyword evidence="4" id="KW-0808">Transferase</keyword>
<sequence length="60" mass="6553">MCAFGQYFIAHRGIVRLLSILRKGGVAGILPDQAPGREDREPAQFFGVQATTMAQTPHIL</sequence>
<dbReference type="EMBL" id="JABCKY010000010">
    <property type="protein sequence ID" value="NMT65306.1"/>
    <property type="molecule type" value="Genomic_DNA"/>
</dbReference>